<accession>A0A813ARB7</accession>
<evidence type="ECO:0000313" key="2">
    <source>
        <dbReference type="EMBL" id="CAE7877246.1"/>
    </source>
</evidence>
<organism evidence="2 3">
    <name type="scientific">Symbiodinium necroappetens</name>
    <dbReference type="NCBI Taxonomy" id="1628268"/>
    <lineage>
        <taxon>Eukaryota</taxon>
        <taxon>Sar</taxon>
        <taxon>Alveolata</taxon>
        <taxon>Dinophyceae</taxon>
        <taxon>Suessiales</taxon>
        <taxon>Symbiodiniaceae</taxon>
        <taxon>Symbiodinium</taxon>
    </lineage>
</organism>
<dbReference type="AlphaFoldDB" id="A0A813ARB7"/>
<evidence type="ECO:0000256" key="1">
    <source>
        <dbReference type="SAM" id="MobiDB-lite"/>
    </source>
</evidence>
<evidence type="ECO:0000313" key="3">
    <source>
        <dbReference type="Proteomes" id="UP000601435"/>
    </source>
</evidence>
<protein>
    <recommendedName>
        <fullName evidence="4">SAP domain-containing protein</fullName>
    </recommendedName>
</protein>
<dbReference type="Proteomes" id="UP000601435">
    <property type="component" value="Unassembled WGS sequence"/>
</dbReference>
<dbReference type="EMBL" id="CAJNJA010062705">
    <property type="protein sequence ID" value="CAE7877246.1"/>
    <property type="molecule type" value="Genomic_DNA"/>
</dbReference>
<comment type="caution">
    <text evidence="2">The sequence shown here is derived from an EMBL/GenBank/DDBJ whole genome shotgun (WGS) entry which is preliminary data.</text>
</comment>
<feature type="region of interest" description="Disordered" evidence="1">
    <location>
        <begin position="539"/>
        <end position="589"/>
    </location>
</feature>
<gene>
    <name evidence="2" type="ORF">SNEC2469_LOCUS28647</name>
</gene>
<feature type="compositionally biased region" description="Low complexity" evidence="1">
    <location>
        <begin position="556"/>
        <end position="577"/>
    </location>
</feature>
<reference evidence="2" key="1">
    <citation type="submission" date="2021-02" db="EMBL/GenBank/DDBJ databases">
        <authorList>
            <person name="Dougan E. K."/>
            <person name="Rhodes N."/>
            <person name="Thang M."/>
            <person name="Chan C."/>
        </authorList>
    </citation>
    <scope>NUCLEOTIDE SEQUENCE</scope>
</reference>
<keyword evidence="3" id="KW-1185">Reference proteome</keyword>
<dbReference type="OrthoDB" id="430476at2759"/>
<feature type="region of interest" description="Disordered" evidence="1">
    <location>
        <begin position="123"/>
        <end position="147"/>
    </location>
</feature>
<name>A0A813ARB7_9DINO</name>
<sequence length="756" mass="82279">MHVDPDSDCTADASPAFPSDRWPFRTTLIARGHRRYEVFECEEFWEDWKVANTGEPKTKIVTILNEEPVSSGDFGKVIDSEQFSPEYILPEEARGSEDVVFAPLYPEPVHEAPGVEVPAQVAAPHDGAQDGGDGPEEQGQSAAPDVGSGVQATLTVNGVELSSESSLRVLRRACEFLKISKSGSKAVVWRRLQAEVAESQLRSSVQASQAVMDAMRREPEVEAASERPDDAAVVLRGITHCPRQSWCSACVAARSGEHDHGPSVPKENGVMHFDFMFNRTDAPQGEPEHPMAVHIVMVDEETNFVQCVPVESKSLEHVRTAVEEAVKMASSLGHKDLTVKADSEPAMKAFVKALMDARTRLGLSTKVSYAPSDSRLHQGLKAERFIGIIRRLGKTLVKTIEEHTGLQIQSGHPVFVWAFRHAGFLYSRFHVQRDGMTAFELVHNRSYTGKLTQFGSLVLAQYLPISSAKGSSWKRCIFLGKSTLGNLNIVADATGVHHARTMRKGALGFESEAVLNAKGVPWNVSLDVLPTKRTRAPRVRAPALIEPEDPVPGPGPDEAASDPSSSAVHSSSGDALSMSMGGPPSSEELLPDSAMLDALVNKVNAEGDCFTRRVQEDQPCGHEPEVIPDTEMDLVELEAPWCKSEPVVDDEAQQATKAWSSRRYEDGPPNLSPEELLKLDLAMDKLEIRRLLSLGVLRKIGHRADGGASLSTGKDAEMWLSGDGDSPRMSSKWRGVWLSSVGSGLASSVDREPGTE</sequence>
<evidence type="ECO:0008006" key="4">
    <source>
        <dbReference type="Google" id="ProtNLM"/>
    </source>
</evidence>
<proteinExistence type="predicted"/>